<dbReference type="AlphaFoldDB" id="A0A142CSR3"/>
<gene>
    <name evidence="1" type="ORF">A0127_00805</name>
</gene>
<keyword evidence="2" id="KW-1185">Reference proteome</keyword>
<protein>
    <submittedName>
        <fullName evidence="1">Uncharacterized protein</fullName>
    </submittedName>
</protein>
<evidence type="ECO:0000313" key="1">
    <source>
        <dbReference type="EMBL" id="AMQ17815.1"/>
    </source>
</evidence>
<name>A0A142CSR3_9EURY</name>
<reference evidence="2" key="1">
    <citation type="submission" date="2016-03" db="EMBL/GenBank/DDBJ databases">
        <authorList>
            <person name="Oger P.M."/>
        </authorList>
    </citation>
    <scope>NUCLEOTIDE SEQUENCE [LARGE SCALE GENOMIC DNA]</scope>
    <source>
        <strain evidence="2">OG-1</strain>
    </source>
</reference>
<dbReference type="OrthoDB" id="98055at2157"/>
<proteinExistence type="predicted"/>
<organism evidence="1 2">
    <name type="scientific">Thermococcus peptonophilus</name>
    <dbReference type="NCBI Taxonomy" id="53952"/>
    <lineage>
        <taxon>Archaea</taxon>
        <taxon>Methanobacteriati</taxon>
        <taxon>Methanobacteriota</taxon>
        <taxon>Thermococci</taxon>
        <taxon>Thermococcales</taxon>
        <taxon>Thermococcaceae</taxon>
        <taxon>Thermococcus</taxon>
    </lineage>
</organism>
<dbReference type="InterPro" id="IPR021578">
    <property type="entry name" value="STK_08120-like"/>
</dbReference>
<accession>A0A142CSR3</accession>
<sequence>MKSRSWEVEVNVDWDVLKTILSEPKKTLPFFPYFKEFDDQKVRFEVPRFIFNFGYEFELDVGFGNSEAIYTFRGERGILTVTFKVQNGRLKVTANWAGFGEALMGKPLEIFAKGIAEAVKEFCLSSLCPVVKVSSEEGEVIKINAESAPALLKRLSLEFGTSFIVEGTADDGTYLAAKVVNGKLVELRLKQGTRESVISTDVSVVELDEGLFEDLPLDRNFKIKVRRLTP</sequence>
<dbReference type="Gene3D" id="3.30.530.20">
    <property type="match status" value="1"/>
</dbReference>
<dbReference type="Pfam" id="PF11485">
    <property type="entry name" value="STK_08120-like"/>
    <property type="match status" value="1"/>
</dbReference>
<dbReference type="KEGG" id="tpep:A0127_00805"/>
<dbReference type="InterPro" id="IPR023393">
    <property type="entry name" value="START-like_dom_sf"/>
</dbReference>
<evidence type="ECO:0000313" key="2">
    <source>
        <dbReference type="Proteomes" id="UP000073604"/>
    </source>
</evidence>
<dbReference type="STRING" id="53952.A0127_00805"/>
<dbReference type="Proteomes" id="UP000073604">
    <property type="component" value="Chromosome"/>
</dbReference>
<dbReference type="EMBL" id="CP014750">
    <property type="protein sequence ID" value="AMQ17815.1"/>
    <property type="molecule type" value="Genomic_DNA"/>
</dbReference>